<gene>
    <name evidence="1" type="primary">MCYN0048_1</name>
    <name evidence="1" type="ORF">NCTC10142_00125</name>
</gene>
<dbReference type="AlphaFoldDB" id="A0A449AHB1"/>
<evidence type="ECO:0000313" key="1">
    <source>
        <dbReference type="EMBL" id="VEU64385.1"/>
    </source>
</evidence>
<dbReference type="RefSeq" id="WP_235670868.1">
    <property type="nucleotide sequence ID" value="NZ_SMDO01000002.1"/>
</dbReference>
<proteinExistence type="predicted"/>
<keyword evidence="1" id="KW-0614">Plasmid</keyword>
<reference evidence="1 2" key="1">
    <citation type="submission" date="2019-01" db="EMBL/GenBank/DDBJ databases">
        <authorList>
            <consortium name="Pathogen Informatics"/>
        </authorList>
    </citation>
    <scope>NUCLEOTIDE SEQUENCE [LARGE SCALE GENOMIC DNA]</scope>
    <source>
        <strain evidence="1 2">NCTC10142</strain>
        <plasmid evidence="2">13</plasmid>
    </source>
</reference>
<name>A0A449AHB1_9BACT</name>
<accession>A0A449AHB1</accession>
<evidence type="ECO:0000313" key="2">
    <source>
        <dbReference type="Proteomes" id="UP000289506"/>
    </source>
</evidence>
<protein>
    <submittedName>
        <fullName evidence="1">Uncharacterized protein</fullName>
    </submittedName>
</protein>
<geneLocation type="plasmid" evidence="1 2">
    <name>13</name>
</geneLocation>
<organism evidence="1 2">
    <name type="scientific">Mycoplasmopsis cynos</name>
    <dbReference type="NCBI Taxonomy" id="171284"/>
    <lineage>
        <taxon>Bacteria</taxon>
        <taxon>Bacillati</taxon>
        <taxon>Mycoplasmatota</taxon>
        <taxon>Mycoplasmoidales</taxon>
        <taxon>Metamycoplasmataceae</taxon>
        <taxon>Mycoplasmopsis</taxon>
    </lineage>
</organism>
<dbReference type="Proteomes" id="UP000289506">
    <property type="component" value="Plasmid 13"/>
</dbReference>
<sequence length="127" mass="15201">MCEITYFLYKVWKNKNDLILKSDGFRDYYNTKNNKLISKHNVLIKRVRKIAIEPLILLLIEKVLNVVVRYNGKNYAAFNLENERVIFPFNSNVSLAHSSDNEIYFKYNDKKYFAKEPSEKYLSFLKM</sequence>
<dbReference type="EMBL" id="LR214986">
    <property type="protein sequence ID" value="VEU64385.1"/>
    <property type="molecule type" value="Genomic_DNA"/>
</dbReference>